<keyword evidence="3" id="KW-1185">Reference proteome</keyword>
<name>A0A9P1I9X0_9PELO</name>
<keyword evidence="1" id="KW-0812">Transmembrane</keyword>
<feature type="transmembrane region" description="Helical" evidence="1">
    <location>
        <begin position="182"/>
        <end position="204"/>
    </location>
</feature>
<reference evidence="2" key="1">
    <citation type="submission" date="2022-11" db="EMBL/GenBank/DDBJ databases">
        <authorList>
            <person name="Kikuchi T."/>
        </authorList>
    </citation>
    <scope>NUCLEOTIDE SEQUENCE</scope>
    <source>
        <strain evidence="2">PS1010</strain>
    </source>
</reference>
<dbReference type="AlphaFoldDB" id="A0A9P1I9X0"/>
<comment type="caution">
    <text evidence="2">The sequence shown here is derived from an EMBL/GenBank/DDBJ whole genome shotgun (WGS) entry which is preliminary data.</text>
</comment>
<feature type="transmembrane region" description="Helical" evidence="1">
    <location>
        <begin position="138"/>
        <end position="159"/>
    </location>
</feature>
<accession>A0A9P1I9X0</accession>
<evidence type="ECO:0000313" key="2">
    <source>
        <dbReference type="EMBL" id="CAI5441329.1"/>
    </source>
</evidence>
<evidence type="ECO:0008006" key="4">
    <source>
        <dbReference type="Google" id="ProtNLM"/>
    </source>
</evidence>
<feature type="transmembrane region" description="Helical" evidence="1">
    <location>
        <begin position="366"/>
        <end position="385"/>
    </location>
</feature>
<dbReference type="EMBL" id="CANHGI010000002">
    <property type="protein sequence ID" value="CAI5441329.1"/>
    <property type="molecule type" value="Genomic_DNA"/>
</dbReference>
<feature type="transmembrane region" description="Helical" evidence="1">
    <location>
        <begin position="283"/>
        <end position="309"/>
    </location>
</feature>
<proteinExistence type="predicted"/>
<protein>
    <recommendedName>
        <fullName evidence="4">Gustatory receptor</fullName>
    </recommendedName>
</protein>
<dbReference type="PANTHER" id="PTHR34492">
    <property type="entry name" value="GUSTATORY RECEPTOR FAMILY"/>
    <property type="match status" value="1"/>
</dbReference>
<evidence type="ECO:0000256" key="1">
    <source>
        <dbReference type="SAM" id="Phobius"/>
    </source>
</evidence>
<dbReference type="InterPro" id="IPR004950">
    <property type="entry name" value="DUF267_CAE_spp"/>
</dbReference>
<dbReference type="Proteomes" id="UP001152747">
    <property type="component" value="Unassembled WGS sequence"/>
</dbReference>
<dbReference type="PANTHER" id="PTHR34492:SF2">
    <property type="entry name" value="G PROTEIN-COUPLED RECEPTOR"/>
    <property type="match status" value="1"/>
</dbReference>
<feature type="transmembrane region" description="Helical" evidence="1">
    <location>
        <begin position="257"/>
        <end position="277"/>
    </location>
</feature>
<keyword evidence="1" id="KW-1133">Transmembrane helix</keyword>
<feature type="transmembrane region" description="Helical" evidence="1">
    <location>
        <begin position="78"/>
        <end position="99"/>
    </location>
</feature>
<organism evidence="2 3">
    <name type="scientific">Caenorhabditis angaria</name>
    <dbReference type="NCBI Taxonomy" id="860376"/>
    <lineage>
        <taxon>Eukaryota</taxon>
        <taxon>Metazoa</taxon>
        <taxon>Ecdysozoa</taxon>
        <taxon>Nematoda</taxon>
        <taxon>Chromadorea</taxon>
        <taxon>Rhabditida</taxon>
        <taxon>Rhabditina</taxon>
        <taxon>Rhabditomorpha</taxon>
        <taxon>Rhabditoidea</taxon>
        <taxon>Rhabditidae</taxon>
        <taxon>Peloderinae</taxon>
        <taxon>Caenorhabditis</taxon>
    </lineage>
</organism>
<gene>
    <name evidence="2" type="ORF">CAMP_LOCUS3966</name>
</gene>
<dbReference type="Pfam" id="PF03268">
    <property type="entry name" value="DUF267"/>
    <property type="match status" value="1"/>
</dbReference>
<sequence>MTEMILMNILPIRKRHVDNCFAKNIFRLASTFRINFHNPGPTRKLNCIITAILFSIGIYTIFYNIRITFSYKHKPAELAAQLLIVLWAIQSLISGGFLIQWQLNGDFKHFHEILATCQGLRGVQSEYGKRTMRLTNKFFIFHVCCICIITLAFTLNFYLESSHTTFIEKQSYVFYYQELRPIYTLITTYLYIIWTMTLFVLILYTNATYLEVKYFNEKLENFDGSDDSSTCQQLIKYLEVYTNLCKVIRKLDLIFRLYTFIMIVITVPSMIFSLMMMNQRVHGLFDLILCMPTIAICSFSFFSVTVAPARLHDEITRSRGCLCLNKSIWFPYRKEVYVVANTITSHMEQLDLGVSVWGFAILSRPLILGTLSATAMMLSLLMELAPKTDLLDLA</sequence>
<keyword evidence="1" id="KW-0472">Membrane</keyword>
<evidence type="ECO:0000313" key="3">
    <source>
        <dbReference type="Proteomes" id="UP001152747"/>
    </source>
</evidence>
<dbReference type="OrthoDB" id="5784962at2759"/>
<feature type="transmembrane region" description="Helical" evidence="1">
    <location>
        <begin position="45"/>
        <end position="66"/>
    </location>
</feature>